<dbReference type="CDD" id="cd04747">
    <property type="entry name" value="OYE_like_5_FMN"/>
    <property type="match status" value="1"/>
</dbReference>
<keyword evidence="4" id="KW-0521">NADP</keyword>
<evidence type="ECO:0000256" key="3">
    <source>
        <dbReference type="ARBA" id="ARBA00022643"/>
    </source>
</evidence>
<dbReference type="GO" id="GO:0050661">
    <property type="term" value="F:NADP binding"/>
    <property type="evidence" value="ECO:0007669"/>
    <property type="project" value="InterPro"/>
</dbReference>
<keyword evidence="8" id="KW-1185">Reference proteome</keyword>
<dbReference type="STRING" id="576117.SAMN04488138_103219"/>
<dbReference type="Proteomes" id="UP000183299">
    <property type="component" value="Unassembled WGS sequence"/>
</dbReference>
<dbReference type="PANTHER" id="PTHR43303:SF4">
    <property type="entry name" value="NADPH DEHYDROGENASE C23G7.10C-RELATED"/>
    <property type="match status" value="1"/>
</dbReference>
<dbReference type="FunFam" id="3.20.20.70:FF:000262">
    <property type="entry name" value="NADH:flavin oxidoreductase"/>
    <property type="match status" value="1"/>
</dbReference>
<accession>A0A1I3Q6W9</accession>
<dbReference type="OrthoDB" id="9784632at2"/>
<keyword evidence="2" id="KW-0285">Flavoprotein</keyword>
<dbReference type="GeneID" id="98664318"/>
<dbReference type="Pfam" id="PF00724">
    <property type="entry name" value="Oxidored_FMN"/>
    <property type="match status" value="1"/>
</dbReference>
<protein>
    <submittedName>
        <fullName evidence="7">2,4-dienoyl-CoA reductase</fullName>
    </submittedName>
</protein>
<dbReference type="EMBL" id="FORY01000003">
    <property type="protein sequence ID" value="SFJ29111.1"/>
    <property type="molecule type" value="Genomic_DNA"/>
</dbReference>
<dbReference type="InterPro" id="IPR044152">
    <property type="entry name" value="YqjM-like"/>
</dbReference>
<dbReference type="SUPFAM" id="SSF51395">
    <property type="entry name" value="FMN-linked oxidoreductases"/>
    <property type="match status" value="1"/>
</dbReference>
<dbReference type="InterPro" id="IPR001155">
    <property type="entry name" value="OxRdtase_FMN_N"/>
</dbReference>
<proteinExistence type="predicted"/>
<organism evidence="7 8">
    <name type="scientific">Celeribacter halophilus</name>
    <dbReference type="NCBI Taxonomy" id="576117"/>
    <lineage>
        <taxon>Bacteria</taxon>
        <taxon>Pseudomonadati</taxon>
        <taxon>Pseudomonadota</taxon>
        <taxon>Alphaproteobacteria</taxon>
        <taxon>Rhodobacterales</taxon>
        <taxon>Roseobacteraceae</taxon>
        <taxon>Celeribacter</taxon>
    </lineage>
</organism>
<feature type="domain" description="NADH:flavin oxidoreductase/NADH oxidase N-terminal" evidence="6">
    <location>
        <begin position="12"/>
        <end position="360"/>
    </location>
</feature>
<evidence type="ECO:0000313" key="7">
    <source>
        <dbReference type="EMBL" id="SFJ29111.1"/>
    </source>
</evidence>
<dbReference type="AlphaFoldDB" id="A0A1I3Q6W9"/>
<evidence type="ECO:0000256" key="1">
    <source>
        <dbReference type="ARBA" id="ARBA00001917"/>
    </source>
</evidence>
<evidence type="ECO:0000256" key="5">
    <source>
        <dbReference type="ARBA" id="ARBA00023002"/>
    </source>
</evidence>
<evidence type="ECO:0000313" key="8">
    <source>
        <dbReference type="Proteomes" id="UP000183299"/>
    </source>
</evidence>
<reference evidence="7 8" key="1">
    <citation type="submission" date="2016-10" db="EMBL/GenBank/DDBJ databases">
        <authorList>
            <person name="de Groot N.N."/>
        </authorList>
    </citation>
    <scope>NUCLEOTIDE SEQUENCE [LARGE SCALE GENOMIC DNA]</scope>
    <source>
        <strain evidence="7 8">CGMCC 1.8891</strain>
    </source>
</reference>
<gene>
    <name evidence="7" type="ORF">SAMN04488138_103219</name>
</gene>
<dbReference type="GO" id="GO:0003959">
    <property type="term" value="F:NADPH dehydrogenase activity"/>
    <property type="evidence" value="ECO:0007669"/>
    <property type="project" value="InterPro"/>
</dbReference>
<dbReference type="Gene3D" id="3.20.20.70">
    <property type="entry name" value="Aldolase class I"/>
    <property type="match status" value="1"/>
</dbReference>
<keyword evidence="5" id="KW-0560">Oxidoreductase</keyword>
<dbReference type="PANTHER" id="PTHR43303">
    <property type="entry name" value="NADPH DEHYDROGENASE C23G7.10C-RELATED"/>
    <property type="match status" value="1"/>
</dbReference>
<evidence type="ECO:0000256" key="4">
    <source>
        <dbReference type="ARBA" id="ARBA00022857"/>
    </source>
</evidence>
<dbReference type="RefSeq" id="WP_066607885.1">
    <property type="nucleotide sequence ID" value="NZ_FORY01000003.1"/>
</dbReference>
<evidence type="ECO:0000259" key="6">
    <source>
        <dbReference type="Pfam" id="PF00724"/>
    </source>
</evidence>
<dbReference type="GO" id="GO:0010181">
    <property type="term" value="F:FMN binding"/>
    <property type="evidence" value="ECO:0007669"/>
    <property type="project" value="InterPro"/>
</dbReference>
<dbReference type="InterPro" id="IPR013785">
    <property type="entry name" value="Aldolase_TIM"/>
</dbReference>
<name>A0A1I3Q6W9_9RHOB</name>
<keyword evidence="3" id="KW-0288">FMN</keyword>
<evidence type="ECO:0000256" key="2">
    <source>
        <dbReference type="ARBA" id="ARBA00022630"/>
    </source>
</evidence>
<comment type="cofactor">
    <cofactor evidence="1">
        <name>FMN</name>
        <dbReference type="ChEBI" id="CHEBI:58210"/>
    </cofactor>
</comment>
<sequence length="374" mass="40614">MTAQIDTKTATLFRPFSYKGLELKNRIVMAPMTRGMAADGIPGPENAAYYARRAAHEVGLILSEGTVIDRPASRNLPGIPFFHGEEALSGWNRVIAAVHAEGGKMGPQIWHTGSTRAGEWEPDAPVESPSGLVGPDEPRGVAMSEDDIQATIAAFAKAAKAAKDLGFDVAELHGAHGYLIDQFFWAGTNKREDHWGGATIEERSRFAVEVVKAVRAAVGPDFPIILRLSQWKQQDYTARLANSPEEMERWLVPLVEAGVDILHCSQRRFWEPEFPEVDGENGLNFAGWAKKLTGVPTISVGSVGLSGEFLAAFGGQGSEVTPLDKLVTRMEADEFDLIAVGRALLSDYAWVEKVKRGATDELKGFDAASLGELR</sequence>